<proteinExistence type="inferred from homology"/>
<dbReference type="Proteomes" id="UP000772434">
    <property type="component" value="Unassembled WGS sequence"/>
</dbReference>
<organism evidence="9 10">
    <name type="scientific">Rhodocollybia butyracea</name>
    <dbReference type="NCBI Taxonomy" id="206335"/>
    <lineage>
        <taxon>Eukaryota</taxon>
        <taxon>Fungi</taxon>
        <taxon>Dikarya</taxon>
        <taxon>Basidiomycota</taxon>
        <taxon>Agaricomycotina</taxon>
        <taxon>Agaricomycetes</taxon>
        <taxon>Agaricomycetidae</taxon>
        <taxon>Agaricales</taxon>
        <taxon>Marasmiineae</taxon>
        <taxon>Omphalotaceae</taxon>
        <taxon>Rhodocollybia</taxon>
    </lineage>
</organism>
<evidence type="ECO:0000256" key="3">
    <source>
        <dbReference type="ARBA" id="ARBA00023015"/>
    </source>
</evidence>
<comment type="similarity">
    <text evidence="2">Belongs to the transcriptional coactivator PC4 family.</text>
</comment>
<dbReference type="EMBL" id="JADNRY010000030">
    <property type="protein sequence ID" value="KAF9071748.1"/>
    <property type="molecule type" value="Genomic_DNA"/>
</dbReference>
<dbReference type="PANTHER" id="PTHR13215">
    <property type="entry name" value="RNA POLYMERASE II TRANSCRIPTIONAL COACTIVATOR"/>
    <property type="match status" value="1"/>
</dbReference>
<dbReference type="GO" id="GO:0060261">
    <property type="term" value="P:positive regulation of transcription initiation by RNA polymerase II"/>
    <property type="evidence" value="ECO:0007669"/>
    <property type="project" value="InterPro"/>
</dbReference>
<dbReference type="OrthoDB" id="2505440at2759"/>
<dbReference type="GO" id="GO:0003677">
    <property type="term" value="F:DNA binding"/>
    <property type="evidence" value="ECO:0007669"/>
    <property type="project" value="UniProtKB-KW"/>
</dbReference>
<accession>A0A9P5UB51</accession>
<sequence length="146" mass="16128">MVKRKTAAEETDQSESPVPSKKVITTKKPKFAPVYDSESEQSDEPKPKAKAKAKAKAKPINPSSSTSIPAMQKNSEGDNYIDLGKKKRATVRSFKGSTFVDIREYYGDESDLKPGKKGISLTIDQWNTLKAGMSGIDELFEVQNKK</sequence>
<reference evidence="9" key="1">
    <citation type="submission" date="2020-11" db="EMBL/GenBank/DDBJ databases">
        <authorList>
            <consortium name="DOE Joint Genome Institute"/>
            <person name="Ahrendt S."/>
            <person name="Riley R."/>
            <person name="Andreopoulos W."/>
            <person name="Labutti K."/>
            <person name="Pangilinan J."/>
            <person name="Ruiz-Duenas F.J."/>
            <person name="Barrasa J.M."/>
            <person name="Sanchez-Garcia M."/>
            <person name="Camarero S."/>
            <person name="Miyauchi S."/>
            <person name="Serrano A."/>
            <person name="Linde D."/>
            <person name="Babiker R."/>
            <person name="Drula E."/>
            <person name="Ayuso-Fernandez I."/>
            <person name="Pacheco R."/>
            <person name="Padilla G."/>
            <person name="Ferreira P."/>
            <person name="Barriuso J."/>
            <person name="Kellner H."/>
            <person name="Castanera R."/>
            <person name="Alfaro M."/>
            <person name="Ramirez L."/>
            <person name="Pisabarro A.G."/>
            <person name="Kuo A."/>
            <person name="Tritt A."/>
            <person name="Lipzen A."/>
            <person name="He G."/>
            <person name="Yan M."/>
            <person name="Ng V."/>
            <person name="Cullen D."/>
            <person name="Martin F."/>
            <person name="Rosso M.-N."/>
            <person name="Henrissat B."/>
            <person name="Hibbett D."/>
            <person name="Martinez A.T."/>
            <person name="Grigoriev I.V."/>
        </authorList>
    </citation>
    <scope>NUCLEOTIDE SEQUENCE</scope>
    <source>
        <strain evidence="9">AH 40177</strain>
    </source>
</reference>
<dbReference type="InterPro" id="IPR003173">
    <property type="entry name" value="PC4_C"/>
</dbReference>
<evidence type="ECO:0000259" key="8">
    <source>
        <dbReference type="Pfam" id="PF02229"/>
    </source>
</evidence>
<dbReference type="InterPro" id="IPR009044">
    <property type="entry name" value="ssDNA-bd_transcriptional_reg"/>
</dbReference>
<dbReference type="Pfam" id="PF02229">
    <property type="entry name" value="PC4"/>
    <property type="match status" value="1"/>
</dbReference>
<dbReference type="Gene3D" id="2.30.31.10">
    <property type="entry name" value="Transcriptional Coactivator Pc4, Chain A"/>
    <property type="match status" value="1"/>
</dbReference>
<evidence type="ECO:0000256" key="5">
    <source>
        <dbReference type="ARBA" id="ARBA00023163"/>
    </source>
</evidence>
<keyword evidence="5" id="KW-0804">Transcription</keyword>
<comment type="subcellular location">
    <subcellularLocation>
        <location evidence="1">Nucleus</location>
    </subcellularLocation>
</comment>
<gene>
    <name evidence="9" type="ORF">BDP27DRAFT_1218747</name>
</gene>
<dbReference type="InterPro" id="IPR045125">
    <property type="entry name" value="Sub1/Tcp4-like"/>
</dbReference>
<keyword evidence="3" id="KW-0805">Transcription regulation</keyword>
<dbReference type="GO" id="GO:0005634">
    <property type="term" value="C:nucleus"/>
    <property type="evidence" value="ECO:0007669"/>
    <property type="project" value="UniProtKB-SubCell"/>
</dbReference>
<feature type="domain" description="Transcriptional coactivator p15 (PC4) C-terminal" evidence="8">
    <location>
        <begin position="82"/>
        <end position="131"/>
    </location>
</feature>
<dbReference type="SUPFAM" id="SSF54447">
    <property type="entry name" value="ssDNA-binding transcriptional regulator domain"/>
    <property type="match status" value="1"/>
</dbReference>
<keyword evidence="10" id="KW-1185">Reference proteome</keyword>
<evidence type="ECO:0000313" key="10">
    <source>
        <dbReference type="Proteomes" id="UP000772434"/>
    </source>
</evidence>
<keyword evidence="6" id="KW-0539">Nucleus</keyword>
<evidence type="ECO:0000256" key="1">
    <source>
        <dbReference type="ARBA" id="ARBA00004123"/>
    </source>
</evidence>
<keyword evidence="4" id="KW-0238">DNA-binding</keyword>
<feature type="region of interest" description="Disordered" evidence="7">
    <location>
        <begin position="1"/>
        <end position="80"/>
    </location>
</feature>
<comment type="caution">
    <text evidence="9">The sequence shown here is derived from an EMBL/GenBank/DDBJ whole genome shotgun (WGS) entry which is preliminary data.</text>
</comment>
<evidence type="ECO:0000313" key="9">
    <source>
        <dbReference type="EMBL" id="KAF9071748.1"/>
    </source>
</evidence>
<evidence type="ECO:0000256" key="6">
    <source>
        <dbReference type="ARBA" id="ARBA00023242"/>
    </source>
</evidence>
<name>A0A9P5UB51_9AGAR</name>
<dbReference type="GO" id="GO:0003713">
    <property type="term" value="F:transcription coactivator activity"/>
    <property type="evidence" value="ECO:0007669"/>
    <property type="project" value="InterPro"/>
</dbReference>
<feature type="compositionally biased region" description="Basic residues" evidence="7">
    <location>
        <begin position="48"/>
        <end position="57"/>
    </location>
</feature>
<evidence type="ECO:0000256" key="2">
    <source>
        <dbReference type="ARBA" id="ARBA00009001"/>
    </source>
</evidence>
<evidence type="ECO:0000256" key="7">
    <source>
        <dbReference type="SAM" id="MobiDB-lite"/>
    </source>
</evidence>
<protein>
    <submittedName>
        <fullName evidence="9">Transcriptional Coactivator p15-domain-containing protein</fullName>
    </submittedName>
</protein>
<evidence type="ECO:0000256" key="4">
    <source>
        <dbReference type="ARBA" id="ARBA00023125"/>
    </source>
</evidence>
<dbReference type="AlphaFoldDB" id="A0A9P5UB51"/>
<feature type="compositionally biased region" description="Polar residues" evidence="7">
    <location>
        <begin position="61"/>
        <end position="74"/>
    </location>
</feature>